<accession>A0A1B0ACA7</accession>
<name>A0A1B0ACA7_GLOPL</name>
<dbReference type="VEuPathDB" id="VectorBase:GPAI040964"/>
<proteinExistence type="predicted"/>
<evidence type="ECO:0000313" key="3">
    <source>
        <dbReference type="Proteomes" id="UP000092445"/>
    </source>
</evidence>
<dbReference type="STRING" id="7398.A0A1B0ACA7"/>
<reference evidence="3" key="1">
    <citation type="submission" date="2014-03" db="EMBL/GenBank/DDBJ databases">
        <authorList>
            <person name="Aksoy S."/>
            <person name="Warren W."/>
            <person name="Wilson R.K."/>
        </authorList>
    </citation>
    <scope>NUCLEOTIDE SEQUENCE [LARGE SCALE GENOMIC DNA]</scope>
    <source>
        <strain evidence="3">IAEA</strain>
    </source>
</reference>
<protein>
    <submittedName>
        <fullName evidence="2">Uncharacterized protein</fullName>
    </submittedName>
</protein>
<evidence type="ECO:0000313" key="2">
    <source>
        <dbReference type="EnsemblMetazoa" id="GPAI040964-PA"/>
    </source>
</evidence>
<evidence type="ECO:0000256" key="1">
    <source>
        <dbReference type="SAM" id="MobiDB-lite"/>
    </source>
</evidence>
<feature type="compositionally biased region" description="Basic and acidic residues" evidence="1">
    <location>
        <begin position="43"/>
        <end position="54"/>
    </location>
</feature>
<organism evidence="2 3">
    <name type="scientific">Glossina pallidipes</name>
    <name type="common">Tsetse fly</name>
    <dbReference type="NCBI Taxonomy" id="7398"/>
    <lineage>
        <taxon>Eukaryota</taxon>
        <taxon>Metazoa</taxon>
        <taxon>Ecdysozoa</taxon>
        <taxon>Arthropoda</taxon>
        <taxon>Hexapoda</taxon>
        <taxon>Insecta</taxon>
        <taxon>Pterygota</taxon>
        <taxon>Neoptera</taxon>
        <taxon>Endopterygota</taxon>
        <taxon>Diptera</taxon>
        <taxon>Brachycera</taxon>
        <taxon>Muscomorpha</taxon>
        <taxon>Hippoboscoidea</taxon>
        <taxon>Glossinidae</taxon>
        <taxon>Glossina</taxon>
    </lineage>
</organism>
<sequence length="170" mass="19021">MISTADFFACIPSGVQFTDREDTISESRCSEWLARSKSGDTSLEDKPGRGRPSDFDDQAPLGTVEGDSNAGRQVQCGLFKHCSSSRKAWKGVQIGWMVTREPSDNIKTERALIFSGLLQENGRGPFLKDLVAGDESWLLFKNLKRKEDYVWLGVSQKGIMKDVHSKKAMW</sequence>
<keyword evidence="3" id="KW-1185">Reference proteome</keyword>
<dbReference type="EnsemblMetazoa" id="GPAI040964-RA">
    <property type="protein sequence ID" value="GPAI040964-PA"/>
    <property type="gene ID" value="GPAI040964"/>
</dbReference>
<feature type="region of interest" description="Disordered" evidence="1">
    <location>
        <begin position="35"/>
        <end position="68"/>
    </location>
</feature>
<dbReference type="Proteomes" id="UP000092445">
    <property type="component" value="Unassembled WGS sequence"/>
</dbReference>
<dbReference type="AlphaFoldDB" id="A0A1B0ACA7"/>
<reference evidence="2" key="2">
    <citation type="submission" date="2020-05" db="UniProtKB">
        <authorList>
            <consortium name="EnsemblMetazoa"/>
        </authorList>
    </citation>
    <scope>IDENTIFICATION</scope>
    <source>
        <strain evidence="2">IAEA</strain>
    </source>
</reference>